<dbReference type="Pfam" id="PF03994">
    <property type="entry name" value="DUF350"/>
    <property type="match status" value="1"/>
</dbReference>
<evidence type="ECO:0000313" key="9">
    <source>
        <dbReference type="Proteomes" id="UP001169063"/>
    </source>
</evidence>
<comment type="caution">
    <text evidence="8">The sequence shown here is derived from an EMBL/GenBank/DDBJ whole genome shotgun (WGS) entry which is preliminary data.</text>
</comment>
<dbReference type="EMBL" id="JAUKTR010000005">
    <property type="protein sequence ID" value="MDO1560027.1"/>
    <property type="molecule type" value="Genomic_DNA"/>
</dbReference>
<dbReference type="PANTHER" id="PTHR40043">
    <property type="entry name" value="UPF0719 INNER MEMBRANE PROTEIN YJFL"/>
    <property type="match status" value="1"/>
</dbReference>
<gene>
    <name evidence="8" type="ORF">Q0812_11375</name>
</gene>
<accession>A0ABT8SN79</accession>
<keyword evidence="9" id="KW-1185">Reference proteome</keyword>
<keyword evidence="5 7" id="KW-1133">Transmembrane helix</keyword>
<keyword evidence="3" id="KW-1003">Cell membrane</keyword>
<evidence type="ECO:0000256" key="5">
    <source>
        <dbReference type="ARBA" id="ARBA00022989"/>
    </source>
</evidence>
<reference evidence="8" key="1">
    <citation type="submission" date="2023-07" db="EMBL/GenBank/DDBJ databases">
        <title>Brevundimonas soil sp. nov., isolated from the soil of chemical plant.</title>
        <authorList>
            <person name="Wu N."/>
        </authorList>
    </citation>
    <scope>NUCLEOTIDE SEQUENCE</scope>
    <source>
        <strain evidence="8">XZ-24</strain>
    </source>
</reference>
<evidence type="ECO:0000256" key="2">
    <source>
        <dbReference type="ARBA" id="ARBA00005779"/>
    </source>
</evidence>
<evidence type="ECO:0000256" key="7">
    <source>
        <dbReference type="SAM" id="Phobius"/>
    </source>
</evidence>
<keyword evidence="4 7" id="KW-0812">Transmembrane</keyword>
<sequence length="147" mass="14968">MNADALVPQLSRPEVQAFAAGFPITLLHAGVTLALLAFGAVLYAVLTPWKEIGQIREGNAAASVAFGGVIVGLAIPLAVSLGQSASLIEIGVWGLATILMQLLAFRITDVVLMGLPQRVQEGEVSAAVLLVSAKLATALVLAAAVTG</sequence>
<feature type="transmembrane region" description="Helical" evidence="7">
    <location>
        <begin position="90"/>
        <end position="112"/>
    </location>
</feature>
<comment type="similarity">
    <text evidence="2">Belongs to the UPF0719 family.</text>
</comment>
<dbReference type="RefSeq" id="WP_302110458.1">
    <property type="nucleotide sequence ID" value="NZ_JAUKTR010000005.1"/>
</dbReference>
<evidence type="ECO:0000256" key="3">
    <source>
        <dbReference type="ARBA" id="ARBA00022475"/>
    </source>
</evidence>
<feature type="transmembrane region" description="Helical" evidence="7">
    <location>
        <begin position="20"/>
        <end position="46"/>
    </location>
</feature>
<evidence type="ECO:0000256" key="6">
    <source>
        <dbReference type="ARBA" id="ARBA00023136"/>
    </source>
</evidence>
<dbReference type="Proteomes" id="UP001169063">
    <property type="component" value="Unassembled WGS sequence"/>
</dbReference>
<organism evidence="8 9">
    <name type="scientific">Peiella sedimenti</name>
    <dbReference type="NCBI Taxonomy" id="3061083"/>
    <lineage>
        <taxon>Bacteria</taxon>
        <taxon>Pseudomonadati</taxon>
        <taxon>Pseudomonadota</taxon>
        <taxon>Alphaproteobacteria</taxon>
        <taxon>Caulobacterales</taxon>
        <taxon>Caulobacteraceae</taxon>
        <taxon>Peiella</taxon>
    </lineage>
</organism>
<protein>
    <submittedName>
        <fullName evidence="8">DUF350 domain-containing protein</fullName>
    </submittedName>
</protein>
<feature type="transmembrane region" description="Helical" evidence="7">
    <location>
        <begin position="58"/>
        <end position="78"/>
    </location>
</feature>
<evidence type="ECO:0000313" key="8">
    <source>
        <dbReference type="EMBL" id="MDO1560027.1"/>
    </source>
</evidence>
<dbReference type="InterPro" id="IPR007140">
    <property type="entry name" value="DUF350"/>
</dbReference>
<proteinExistence type="inferred from homology"/>
<evidence type="ECO:0000256" key="4">
    <source>
        <dbReference type="ARBA" id="ARBA00022692"/>
    </source>
</evidence>
<feature type="transmembrane region" description="Helical" evidence="7">
    <location>
        <begin position="124"/>
        <end position="145"/>
    </location>
</feature>
<name>A0ABT8SN79_9CAUL</name>
<keyword evidence="6 7" id="KW-0472">Membrane</keyword>
<evidence type="ECO:0000256" key="1">
    <source>
        <dbReference type="ARBA" id="ARBA00004651"/>
    </source>
</evidence>
<comment type="subcellular location">
    <subcellularLocation>
        <location evidence="1">Cell membrane</location>
        <topology evidence="1">Multi-pass membrane protein</topology>
    </subcellularLocation>
</comment>
<dbReference type="PANTHER" id="PTHR40043:SF1">
    <property type="entry name" value="UPF0719 INNER MEMBRANE PROTEIN YJFL"/>
    <property type="match status" value="1"/>
</dbReference>